<proteinExistence type="predicted"/>
<dbReference type="CDD" id="cd06529">
    <property type="entry name" value="S24_LexA-like"/>
    <property type="match status" value="1"/>
</dbReference>
<dbReference type="Gene3D" id="1.10.260.40">
    <property type="entry name" value="lambda repressor-like DNA-binding domains"/>
    <property type="match status" value="1"/>
</dbReference>
<evidence type="ECO:0000259" key="4">
    <source>
        <dbReference type="PROSITE" id="PS50943"/>
    </source>
</evidence>
<keyword evidence="2" id="KW-0238">DNA-binding</keyword>
<dbReference type="SMART" id="SM00530">
    <property type="entry name" value="HTH_XRE"/>
    <property type="match status" value="1"/>
</dbReference>
<feature type="domain" description="HTH cro/C1-type" evidence="4">
    <location>
        <begin position="14"/>
        <end position="67"/>
    </location>
</feature>
<dbReference type="PATRIC" id="fig|947033.5.peg.3150"/>
<dbReference type="GO" id="GO:0003677">
    <property type="term" value="F:DNA binding"/>
    <property type="evidence" value="ECO:0007669"/>
    <property type="project" value="UniProtKB-KW"/>
</dbReference>
<keyword evidence="3" id="KW-0804">Transcription</keyword>
<evidence type="ECO:0000313" key="6">
    <source>
        <dbReference type="Proteomes" id="UP000054926"/>
    </source>
</evidence>
<reference evidence="5 6" key="1">
    <citation type="submission" date="2015-11" db="EMBL/GenBank/DDBJ databases">
        <title>Genomic analysis of 38 Legionella species identifies large and diverse effector repertoires.</title>
        <authorList>
            <person name="Burstein D."/>
            <person name="Amaro F."/>
            <person name="Zusman T."/>
            <person name="Lifshitz Z."/>
            <person name="Cohen O."/>
            <person name="Gilbert J.A."/>
            <person name="Pupko T."/>
            <person name="Shuman H.A."/>
            <person name="Segal G."/>
        </authorList>
    </citation>
    <scope>NUCLEOTIDE SEQUENCE [LARGE SCALE GENOMIC DNA]</scope>
    <source>
        <strain evidence="5 6">IMVS3376</strain>
    </source>
</reference>
<sequence>MMNIKEKIGERIFQERQAKGLTRKALAELTDDLKPSRINNWERGLRTPGPEEIKQLACALEVAPGYLMCLTDDKQIKKEFPWLGALVPLLDPQQACNPKKVIQAIREEKDEHSISFIPLSPEISQKLGENAFALCVKDDSMSPELKVSDVLIVDPDQVIRPGGLVVAYKQVDSEVIVRRYKQLSTVNPIQEYELISVNEHWASIRVQPSCDFQIVGIVMGLIRVEL</sequence>
<keyword evidence="1" id="KW-0805">Transcription regulation</keyword>
<evidence type="ECO:0000256" key="1">
    <source>
        <dbReference type="ARBA" id="ARBA00023015"/>
    </source>
</evidence>
<dbReference type="Pfam" id="PF01381">
    <property type="entry name" value="HTH_3"/>
    <property type="match status" value="1"/>
</dbReference>
<dbReference type="SUPFAM" id="SSF47413">
    <property type="entry name" value="lambda repressor-like DNA-binding domains"/>
    <property type="match status" value="1"/>
</dbReference>
<organism evidence="5 6">
    <name type="scientific">Legionella steelei</name>
    <dbReference type="NCBI Taxonomy" id="947033"/>
    <lineage>
        <taxon>Bacteria</taxon>
        <taxon>Pseudomonadati</taxon>
        <taxon>Pseudomonadota</taxon>
        <taxon>Gammaproteobacteria</taxon>
        <taxon>Legionellales</taxon>
        <taxon>Legionellaceae</taxon>
        <taxon>Legionella</taxon>
    </lineage>
</organism>
<dbReference type="PROSITE" id="PS50943">
    <property type="entry name" value="HTH_CROC1"/>
    <property type="match status" value="1"/>
</dbReference>
<dbReference type="OrthoDB" id="9791537at2"/>
<dbReference type="AlphaFoldDB" id="A0A0W0ZC88"/>
<comment type="caution">
    <text evidence="5">The sequence shown here is derived from an EMBL/GenBank/DDBJ whole genome shotgun (WGS) entry which is preliminary data.</text>
</comment>
<protein>
    <submittedName>
        <fullName evidence="5">Putative prophage repressor CI-like protein</fullName>
    </submittedName>
</protein>
<accession>A0A0W0ZC88</accession>
<dbReference type="PANTHER" id="PTHR40661:SF3">
    <property type="entry name" value="FELS-1 PROPHAGE TRANSCRIPTIONAL REGULATOR"/>
    <property type="match status" value="1"/>
</dbReference>
<dbReference type="PANTHER" id="PTHR40661">
    <property type="match status" value="1"/>
</dbReference>
<dbReference type="STRING" id="947033.Lste_2975"/>
<dbReference type="Proteomes" id="UP000054926">
    <property type="component" value="Unassembled WGS sequence"/>
</dbReference>
<dbReference type="CDD" id="cd00093">
    <property type="entry name" value="HTH_XRE"/>
    <property type="match status" value="1"/>
</dbReference>
<dbReference type="InterPro" id="IPR010982">
    <property type="entry name" value="Lambda_DNA-bd_dom_sf"/>
</dbReference>
<dbReference type="Pfam" id="PF00717">
    <property type="entry name" value="Peptidase_S24"/>
    <property type="match status" value="1"/>
</dbReference>
<dbReference type="InterPro" id="IPR036286">
    <property type="entry name" value="LexA/Signal_pep-like_sf"/>
</dbReference>
<gene>
    <name evidence="5" type="ORF">Lste_2975</name>
</gene>
<dbReference type="Gene3D" id="2.10.109.10">
    <property type="entry name" value="Umud Fragment, subunit A"/>
    <property type="match status" value="1"/>
</dbReference>
<keyword evidence="6" id="KW-1185">Reference proteome</keyword>
<dbReference type="InterPro" id="IPR039418">
    <property type="entry name" value="LexA-like"/>
</dbReference>
<dbReference type="EMBL" id="LNYY01000021">
    <property type="protein sequence ID" value="KTD66769.1"/>
    <property type="molecule type" value="Genomic_DNA"/>
</dbReference>
<evidence type="ECO:0000256" key="2">
    <source>
        <dbReference type="ARBA" id="ARBA00023125"/>
    </source>
</evidence>
<dbReference type="SUPFAM" id="SSF51306">
    <property type="entry name" value="LexA/Signal peptidase"/>
    <property type="match status" value="1"/>
</dbReference>
<dbReference type="InterPro" id="IPR015927">
    <property type="entry name" value="Peptidase_S24_S26A/B/C"/>
</dbReference>
<evidence type="ECO:0000256" key="3">
    <source>
        <dbReference type="ARBA" id="ARBA00023163"/>
    </source>
</evidence>
<dbReference type="RefSeq" id="WP_058511825.1">
    <property type="nucleotide sequence ID" value="NZ_LNYY01000021.1"/>
</dbReference>
<dbReference type="InterPro" id="IPR001387">
    <property type="entry name" value="Cro/C1-type_HTH"/>
</dbReference>
<evidence type="ECO:0000313" key="5">
    <source>
        <dbReference type="EMBL" id="KTD66769.1"/>
    </source>
</evidence>
<name>A0A0W0ZC88_9GAMM</name>